<dbReference type="PANTHER" id="PTHR37163:SF1">
    <property type="entry name" value="DUF501 DOMAIN-CONTAINING PROTEIN"/>
    <property type="match status" value="1"/>
</dbReference>
<dbReference type="InterPro" id="IPR007511">
    <property type="entry name" value="DUF501"/>
</dbReference>
<reference evidence="1" key="1">
    <citation type="submission" date="2017-10" db="EMBL/GenBank/DDBJ databases">
        <title>Kefir isolates.</title>
        <authorList>
            <person name="Kim Y."/>
            <person name="Blasche S."/>
        </authorList>
    </citation>
    <scope>NUCLEOTIDE SEQUENCE [LARGE SCALE GENOMIC DNA]</scope>
    <source>
        <strain evidence="1">OG2-2</strain>
    </source>
</reference>
<organism evidence="1 2">
    <name type="scientific">Rothia dentocariosa</name>
    <dbReference type="NCBI Taxonomy" id="2047"/>
    <lineage>
        <taxon>Bacteria</taxon>
        <taxon>Bacillati</taxon>
        <taxon>Actinomycetota</taxon>
        <taxon>Actinomycetes</taxon>
        <taxon>Micrococcales</taxon>
        <taxon>Micrococcaceae</taxon>
        <taxon>Rothia</taxon>
    </lineage>
</organism>
<dbReference type="Pfam" id="PF04417">
    <property type="entry name" value="DUF501"/>
    <property type="match status" value="1"/>
</dbReference>
<evidence type="ECO:0000313" key="2">
    <source>
        <dbReference type="Proteomes" id="UP000219947"/>
    </source>
</evidence>
<dbReference type="RefSeq" id="WP_098042622.1">
    <property type="nucleotide sequence ID" value="NZ_PDEV01000002.1"/>
</dbReference>
<dbReference type="EMBL" id="PDEV01000002">
    <property type="protein sequence ID" value="PEN16210.1"/>
    <property type="molecule type" value="Genomic_DNA"/>
</dbReference>
<evidence type="ECO:0000313" key="1">
    <source>
        <dbReference type="EMBL" id="PEN16210.1"/>
    </source>
</evidence>
<comment type="caution">
    <text evidence="1">The sequence shown here is derived from an EMBL/GenBank/DDBJ whole genome shotgun (WGS) entry which is preliminary data.</text>
</comment>
<dbReference type="PANTHER" id="PTHR37163">
    <property type="entry name" value="CONSERVED PROTEIN"/>
    <property type="match status" value="1"/>
</dbReference>
<protein>
    <submittedName>
        <fullName evidence="1">Septum formation initiator family protein</fullName>
    </submittedName>
</protein>
<name>A0A2A8D5Q1_9MICC</name>
<dbReference type="AlphaFoldDB" id="A0A2A8D5Q1"/>
<dbReference type="Proteomes" id="UP000219947">
    <property type="component" value="Unassembled WGS sequence"/>
</dbReference>
<proteinExistence type="predicted"/>
<sequence length="195" mass="21133">MSTVEDLKNRTPQGFGVTVETLMPTDQDIRVLSAQLGRTVRDVIEIPARCVCGNPLVAATAPRLSNGSPFPTVFYLAHPAITAAASRLEAGGLMYEMTDALAADTELASRYTLAHENYLAERERIRLISGTDEVPEIENISAGGMPTRVKCLHAVIGHTLAVGRGINPMGDWGLDEIADWWTPQVCACEPSWRDA</sequence>
<keyword evidence="2" id="KW-1185">Reference proteome</keyword>
<accession>A0A2A8D5Q1</accession>
<gene>
    <name evidence="1" type="ORF">CRM92_05860</name>
</gene>